<gene>
    <name evidence="8" type="ORF">I41_47490</name>
</gene>
<keyword evidence="6" id="KW-0732">Signal</keyword>
<dbReference type="Proteomes" id="UP000317909">
    <property type="component" value="Chromosome"/>
</dbReference>
<evidence type="ECO:0000256" key="4">
    <source>
        <dbReference type="PROSITE-ProRule" id="PRU00433"/>
    </source>
</evidence>
<protein>
    <submittedName>
        <fullName evidence="8">Planctomycete cytochrome C</fullName>
    </submittedName>
</protein>
<dbReference type="SUPFAM" id="SSF46626">
    <property type="entry name" value="Cytochrome c"/>
    <property type="match status" value="1"/>
</dbReference>
<evidence type="ECO:0000256" key="1">
    <source>
        <dbReference type="ARBA" id="ARBA00022617"/>
    </source>
</evidence>
<dbReference type="KEGG" id="llh:I41_47490"/>
<keyword evidence="2 4" id="KW-0479">Metal-binding</keyword>
<dbReference type="PANTHER" id="PTHR35889:SF3">
    <property type="entry name" value="F-BOX DOMAIN-CONTAINING PROTEIN"/>
    <property type="match status" value="1"/>
</dbReference>
<dbReference type="Pfam" id="PF07587">
    <property type="entry name" value="PSD1"/>
    <property type="match status" value="1"/>
</dbReference>
<dbReference type="PROSITE" id="PS51007">
    <property type="entry name" value="CYTC"/>
    <property type="match status" value="1"/>
</dbReference>
<accession>A0A517U4K5</accession>
<dbReference type="InterPro" id="IPR022655">
    <property type="entry name" value="DUF1553"/>
</dbReference>
<dbReference type="EMBL" id="CP036339">
    <property type="protein sequence ID" value="QDT75538.1"/>
    <property type="molecule type" value="Genomic_DNA"/>
</dbReference>
<dbReference type="InterPro" id="IPR036909">
    <property type="entry name" value="Cyt_c-like_dom_sf"/>
</dbReference>
<dbReference type="PANTHER" id="PTHR35889">
    <property type="entry name" value="CYCLOINULO-OLIGOSACCHARIDE FRUCTANOTRANSFERASE-RELATED"/>
    <property type="match status" value="1"/>
</dbReference>
<reference evidence="8 9" key="1">
    <citation type="submission" date="2019-02" db="EMBL/GenBank/DDBJ databases">
        <title>Deep-cultivation of Planctomycetes and their phenomic and genomic characterization uncovers novel biology.</title>
        <authorList>
            <person name="Wiegand S."/>
            <person name="Jogler M."/>
            <person name="Boedeker C."/>
            <person name="Pinto D."/>
            <person name="Vollmers J."/>
            <person name="Rivas-Marin E."/>
            <person name="Kohn T."/>
            <person name="Peeters S.H."/>
            <person name="Heuer A."/>
            <person name="Rast P."/>
            <person name="Oberbeckmann S."/>
            <person name="Bunk B."/>
            <person name="Jeske O."/>
            <person name="Meyerdierks A."/>
            <person name="Storesund J.E."/>
            <person name="Kallscheuer N."/>
            <person name="Luecker S."/>
            <person name="Lage O.M."/>
            <person name="Pohl T."/>
            <person name="Merkel B.J."/>
            <person name="Hornburger P."/>
            <person name="Mueller R.-W."/>
            <person name="Bruemmer F."/>
            <person name="Labrenz M."/>
            <person name="Spormann A.M."/>
            <person name="Op den Camp H."/>
            <person name="Overmann J."/>
            <person name="Amann R."/>
            <person name="Jetten M.S.M."/>
            <person name="Mascher T."/>
            <person name="Medema M.H."/>
            <person name="Devos D.P."/>
            <person name="Kaster A.-K."/>
            <person name="Ovreas L."/>
            <person name="Rohde M."/>
            <person name="Galperin M.Y."/>
            <person name="Jogler C."/>
        </authorList>
    </citation>
    <scope>NUCLEOTIDE SEQUENCE [LARGE SCALE GENOMIC DNA]</scope>
    <source>
        <strain evidence="8 9">I41</strain>
    </source>
</reference>
<keyword evidence="9" id="KW-1185">Reference proteome</keyword>
<feature type="chain" id="PRO_5021790543" evidence="6">
    <location>
        <begin position="34"/>
        <end position="804"/>
    </location>
</feature>
<dbReference type="Gene3D" id="1.10.760.10">
    <property type="entry name" value="Cytochrome c-like domain"/>
    <property type="match status" value="1"/>
</dbReference>
<dbReference type="InterPro" id="IPR011429">
    <property type="entry name" value="Cyt_c_Planctomycete-type"/>
</dbReference>
<dbReference type="Pfam" id="PF07583">
    <property type="entry name" value="PSCyt2"/>
    <property type="match status" value="1"/>
</dbReference>
<evidence type="ECO:0000256" key="6">
    <source>
        <dbReference type="SAM" id="SignalP"/>
    </source>
</evidence>
<dbReference type="RefSeq" id="WP_168207099.1">
    <property type="nucleotide sequence ID" value="NZ_CP036339.1"/>
</dbReference>
<dbReference type="GO" id="GO:0020037">
    <property type="term" value="F:heme binding"/>
    <property type="evidence" value="ECO:0007669"/>
    <property type="project" value="InterPro"/>
</dbReference>
<evidence type="ECO:0000256" key="3">
    <source>
        <dbReference type="ARBA" id="ARBA00023004"/>
    </source>
</evidence>
<evidence type="ECO:0000256" key="5">
    <source>
        <dbReference type="SAM" id="MobiDB-lite"/>
    </source>
</evidence>
<dbReference type="InterPro" id="IPR009056">
    <property type="entry name" value="Cyt_c-like_dom"/>
</dbReference>
<name>A0A517U4K5_9BACT</name>
<dbReference type="Pfam" id="PF07635">
    <property type="entry name" value="PSCyt1"/>
    <property type="match status" value="1"/>
</dbReference>
<evidence type="ECO:0000313" key="8">
    <source>
        <dbReference type="EMBL" id="QDT75538.1"/>
    </source>
</evidence>
<sequence length="804" mass="89133" precursor="true">MPHRFENPVAALVFAFAAAFGAATCWPAMVCCAADTTDAPAPTEAVDFVADVQPIFIRACSRCHGPEKQRSGYRLDVRDGALRGGELYAPNIIPGDASASRLVEFISAGGELEMPPEGPPLSPAEIETIRAWIDQGAQWPDAVAGQAVDKAEWWAWQPLARPAAPEVRPSESGPARVANPIDQFVVAKLHDNGLVQAPRADRRVLIRRLSFDLIGLPPTPEEIDAFVADDDPLAYERLVDRLLASPRYGERWARHWMDAAHFAETHGHDQDRIREHAWRYRDYLIESFNADKSFRQFIQEQVAGDALFPDDPQATIALGFLAAGPWDESSLRDIQDDTVDRQIARYLDRDDMLSTVMNNVVSLTVQCARCHDHKFDPISQQEYYQLQAVFAGVDRANRTVDVSTEVGRKRRELLARKHALENGTDEERLSDSEAHRREALEQTTCELAALPAPLLTYAAASQFEPDGGLKPPPGPRPIHLLQRGEIGKPLQLVPPGALSCIAALRSQFDVPEGSDESARRAALALWLTDARNPLTWRSIVNRVWHHHVGAGIVTTLNDFGHMGAAPSHPELLDWLAAEFRDGNQSLKDLHRLIVTSETYRQTSRIAAIDSTVATHAASADVGNRLLWRMNRTRLDAECVHDAILASTGRLDLRMGGPSDRQFALTPGHHVTPIIDYRDFDVDSDAARRRSVYRFLFRTLPDPFQDALDCPSGDQITPVRGNSVTVQQALALWNNAFVLRQAELLAMRLANEAGTTAEQIELAVELTLGRAAADERRSLTEYAEEHGMANACRLLLNANEFVFVD</sequence>
<organism evidence="8 9">
    <name type="scientific">Lacipirellula limnantheis</name>
    <dbReference type="NCBI Taxonomy" id="2528024"/>
    <lineage>
        <taxon>Bacteria</taxon>
        <taxon>Pseudomonadati</taxon>
        <taxon>Planctomycetota</taxon>
        <taxon>Planctomycetia</taxon>
        <taxon>Pirellulales</taxon>
        <taxon>Lacipirellulaceae</taxon>
        <taxon>Lacipirellula</taxon>
    </lineage>
</organism>
<evidence type="ECO:0000256" key="2">
    <source>
        <dbReference type="ARBA" id="ARBA00022723"/>
    </source>
</evidence>
<keyword evidence="3 4" id="KW-0408">Iron</keyword>
<dbReference type="GO" id="GO:0009055">
    <property type="term" value="F:electron transfer activity"/>
    <property type="evidence" value="ECO:0007669"/>
    <property type="project" value="InterPro"/>
</dbReference>
<feature type="signal peptide" evidence="6">
    <location>
        <begin position="1"/>
        <end position="33"/>
    </location>
</feature>
<dbReference type="AlphaFoldDB" id="A0A517U4K5"/>
<evidence type="ECO:0000313" key="9">
    <source>
        <dbReference type="Proteomes" id="UP000317909"/>
    </source>
</evidence>
<feature type="region of interest" description="Disordered" evidence="5">
    <location>
        <begin position="419"/>
        <end position="438"/>
    </location>
</feature>
<dbReference type="InterPro" id="IPR011444">
    <property type="entry name" value="DUF1549"/>
</dbReference>
<keyword evidence="1 4" id="KW-0349">Heme</keyword>
<dbReference type="GO" id="GO:0046872">
    <property type="term" value="F:metal ion binding"/>
    <property type="evidence" value="ECO:0007669"/>
    <property type="project" value="UniProtKB-KW"/>
</dbReference>
<proteinExistence type="predicted"/>
<evidence type="ECO:0000259" key="7">
    <source>
        <dbReference type="PROSITE" id="PS51007"/>
    </source>
</evidence>
<feature type="domain" description="Cytochrome c" evidence="7">
    <location>
        <begin position="47"/>
        <end position="137"/>
    </location>
</feature>